<proteinExistence type="predicted"/>
<comment type="caution">
    <text evidence="1">The sequence shown here is derived from an EMBL/GenBank/DDBJ whole genome shotgun (WGS) entry which is preliminary data.</text>
</comment>
<dbReference type="OrthoDB" id="2187056at2"/>
<gene>
    <name evidence="1" type="ORF">C7P63_04110</name>
</gene>
<dbReference type="EMBL" id="PXZH01000001">
    <property type="protein sequence ID" value="RST90266.1"/>
    <property type="molecule type" value="Genomic_DNA"/>
</dbReference>
<name>A0A429Z9C5_9ENTE</name>
<accession>A0A429Z9C5</accession>
<keyword evidence="2" id="KW-1185">Reference proteome</keyword>
<evidence type="ECO:0000313" key="2">
    <source>
        <dbReference type="Proteomes" id="UP000277864"/>
    </source>
</evidence>
<protein>
    <submittedName>
        <fullName evidence="1">Uncharacterized protein</fullName>
    </submittedName>
</protein>
<sequence>MHQALVMIIMDEILSQFESETVFCENYLTIPLADWNRWKAGLKPLDSEKMQKLKALFSDYEWMLIQKIIRQTILFPEKRHIVVSEYRRVKTLIANKWIQTGSAEVELITQKNSRSQYCYGKLAQGTITLKVSLEYEGWGYDDILEFRLPAVVQKQIEDAPIDLLEWVNENLTDTYVAKEAVEEDGEA</sequence>
<dbReference type="AlphaFoldDB" id="A0A429Z9C5"/>
<reference evidence="1 2" key="1">
    <citation type="submission" date="2018-03" db="EMBL/GenBank/DDBJ databases">
        <authorList>
            <person name="Gulvik C.A."/>
        </authorList>
    </citation>
    <scope>NUCLEOTIDE SEQUENCE [LARGE SCALE GENOMIC DNA]</scope>
    <source>
        <strain evidence="1 2">JCM 31581</strain>
    </source>
</reference>
<dbReference type="RefSeq" id="WP_125942879.1">
    <property type="nucleotide sequence ID" value="NZ_PXZH01000001.1"/>
</dbReference>
<organism evidence="1 2">
    <name type="scientific">Vagococcus humatus</name>
    <dbReference type="NCBI Taxonomy" id="1889241"/>
    <lineage>
        <taxon>Bacteria</taxon>
        <taxon>Bacillati</taxon>
        <taxon>Bacillota</taxon>
        <taxon>Bacilli</taxon>
        <taxon>Lactobacillales</taxon>
        <taxon>Enterococcaceae</taxon>
        <taxon>Vagococcus</taxon>
    </lineage>
</organism>
<evidence type="ECO:0000313" key="1">
    <source>
        <dbReference type="EMBL" id="RST90266.1"/>
    </source>
</evidence>
<dbReference type="Proteomes" id="UP000277864">
    <property type="component" value="Unassembled WGS sequence"/>
</dbReference>